<keyword evidence="4 12" id="KW-0812">Transmembrane</keyword>
<dbReference type="Pfam" id="PF08357">
    <property type="entry name" value="SEFIR"/>
    <property type="match status" value="1"/>
</dbReference>
<accession>A0A9D3TC75</accession>
<dbReference type="PANTHER" id="PTHR15583:SF12">
    <property type="entry name" value="INTERLEUKIN-17 RECEPTOR C"/>
    <property type="match status" value="1"/>
</dbReference>
<gene>
    <name evidence="15" type="ORF">MATL_G00106840</name>
</gene>
<keyword evidence="5 13" id="KW-0732">Signal</keyword>
<evidence type="ECO:0000256" key="10">
    <source>
        <dbReference type="ARBA" id="ARBA00023198"/>
    </source>
</evidence>
<evidence type="ECO:0000256" key="8">
    <source>
        <dbReference type="ARBA" id="ARBA00023170"/>
    </source>
</evidence>
<dbReference type="AlphaFoldDB" id="A0A9D3TC75"/>
<keyword evidence="10" id="KW-0395">Inflammatory response</keyword>
<evidence type="ECO:0000313" key="15">
    <source>
        <dbReference type="EMBL" id="KAG7472245.1"/>
    </source>
</evidence>
<comment type="subcellular location">
    <subcellularLocation>
        <location evidence="1">Cell membrane</location>
        <topology evidence="1">Single-pass membrane protein</topology>
    </subcellularLocation>
    <subcellularLocation>
        <location evidence="2">Membrane</location>
        <topology evidence="2">Single-pass type I membrane protein</topology>
    </subcellularLocation>
</comment>
<dbReference type="GO" id="GO:0005886">
    <property type="term" value="C:plasma membrane"/>
    <property type="evidence" value="ECO:0007669"/>
    <property type="project" value="UniProtKB-SubCell"/>
</dbReference>
<dbReference type="GO" id="GO:0006954">
    <property type="term" value="P:inflammatory response"/>
    <property type="evidence" value="ECO:0007669"/>
    <property type="project" value="UniProtKB-KW"/>
</dbReference>
<evidence type="ECO:0000313" key="16">
    <source>
        <dbReference type="Proteomes" id="UP001046870"/>
    </source>
</evidence>
<sequence>MSHNSAGLMAHLVQIGWVLLSLRVCASAVVLGMIEYDQGPGLTCHQGLTDCSVEDEDPMRPDSGADVNRLELKPLLCCRKGKDCRPCLEIHIHFTITVFHDDQDQSGEGGIYESTDRVEGGGSSQDILLYQTASINMCYNVPNFLNICKRLEFTLPSVAPEDHKPEMWLSLVVSDKLLFGSPVFVTTKSTHRNLTLPSEKDVCSPALKRIVRECDVPTLHTVIDWEKGVATLQMDKDDINYSLSMGMCMKYGEKRDCIFQKLNSTNKFTIPLHFVTPCLCFQVWWLKPNAVRVNTCPFLNHTEFLKNMWDNVSLSVVPAQTNGNDTALSWELTAPCRVEAELWLCRMGEGGAGQKCGEVEGSRQDNINVDWQENFQAHRVKGEFNNIKPHPSLCVLGKVRGMARELGPWCPYAGLDLASRERWSLAVLVSMLLICLAILGAYLLHGSLKSWVWKCFKDEDIRGAVGGGQVVLLYPPDSDQTLPGLVCRLGSSLSALGFNVSLDLWSRGELSVLGPVPWLHSRLDRLQRHGGKVVLILTRAALERAEEWGRWGRDRDAPREKGEGCEKHRASSAPYCSPYSDVFSASLSCVLADYLQGRAGERFVLAQFESLPPLPPGNGQALPELFRGLPLYSLPSQSLGFLTELAVAREGHSHRRRAGGLRAASRALAVGLRGFGASGGFRLPGFSQGGAGSGTEDAWETVPLQPCHTPPPTSPNSSPKSGKMDWV</sequence>
<keyword evidence="16" id="KW-1185">Reference proteome</keyword>
<evidence type="ECO:0000256" key="12">
    <source>
        <dbReference type="SAM" id="Phobius"/>
    </source>
</evidence>
<evidence type="ECO:0000256" key="6">
    <source>
        <dbReference type="ARBA" id="ARBA00022989"/>
    </source>
</evidence>
<feature type="signal peptide" evidence="13">
    <location>
        <begin position="1"/>
        <end position="27"/>
    </location>
</feature>
<dbReference type="PROSITE" id="PS51534">
    <property type="entry name" value="SEFIR"/>
    <property type="match status" value="1"/>
</dbReference>
<dbReference type="OrthoDB" id="10045365at2759"/>
<evidence type="ECO:0000256" key="5">
    <source>
        <dbReference type="ARBA" id="ARBA00022729"/>
    </source>
</evidence>
<keyword evidence="6 12" id="KW-1133">Transmembrane helix</keyword>
<feature type="region of interest" description="Disordered" evidence="11">
    <location>
        <begin position="686"/>
        <end position="727"/>
    </location>
</feature>
<feature type="domain" description="SEFIR" evidence="14">
    <location>
        <begin position="467"/>
        <end position="643"/>
    </location>
</feature>
<proteinExistence type="predicted"/>
<evidence type="ECO:0000256" key="2">
    <source>
        <dbReference type="ARBA" id="ARBA00004479"/>
    </source>
</evidence>
<keyword evidence="8" id="KW-0675">Receptor</keyword>
<dbReference type="InterPro" id="IPR039465">
    <property type="entry name" value="IL-17_rcpt-like"/>
</dbReference>
<dbReference type="GO" id="GO:0030368">
    <property type="term" value="F:interleukin-17 receptor activity"/>
    <property type="evidence" value="ECO:0007669"/>
    <property type="project" value="InterPro"/>
</dbReference>
<dbReference type="InterPro" id="IPR013568">
    <property type="entry name" value="SEFIR_dom"/>
</dbReference>
<evidence type="ECO:0000256" key="4">
    <source>
        <dbReference type="ARBA" id="ARBA00022692"/>
    </source>
</evidence>
<dbReference type="Proteomes" id="UP001046870">
    <property type="component" value="Chromosome 8"/>
</dbReference>
<dbReference type="InterPro" id="IPR027841">
    <property type="entry name" value="IL-17_rcpt_C/E_N"/>
</dbReference>
<evidence type="ECO:0000256" key="1">
    <source>
        <dbReference type="ARBA" id="ARBA00004162"/>
    </source>
</evidence>
<reference evidence="15" key="1">
    <citation type="submission" date="2021-01" db="EMBL/GenBank/DDBJ databases">
        <authorList>
            <person name="Zahm M."/>
            <person name="Roques C."/>
            <person name="Cabau C."/>
            <person name="Klopp C."/>
            <person name="Donnadieu C."/>
            <person name="Jouanno E."/>
            <person name="Lampietro C."/>
            <person name="Louis A."/>
            <person name="Herpin A."/>
            <person name="Echchiki A."/>
            <person name="Berthelot C."/>
            <person name="Parey E."/>
            <person name="Roest-Crollius H."/>
            <person name="Braasch I."/>
            <person name="Postlethwait J."/>
            <person name="Bobe J."/>
            <person name="Montfort J."/>
            <person name="Bouchez O."/>
            <person name="Begum T."/>
            <person name="Mejri S."/>
            <person name="Adams A."/>
            <person name="Chen W.-J."/>
            <person name="Guiguen Y."/>
        </authorList>
    </citation>
    <scope>NUCLEOTIDE SEQUENCE</scope>
    <source>
        <strain evidence="15">YG-15Mar2019-1</strain>
        <tissue evidence="15">Brain</tissue>
    </source>
</reference>
<evidence type="ECO:0000256" key="13">
    <source>
        <dbReference type="SAM" id="SignalP"/>
    </source>
</evidence>
<organism evidence="15 16">
    <name type="scientific">Megalops atlanticus</name>
    <name type="common">Tarpon</name>
    <name type="synonym">Clupea gigantea</name>
    <dbReference type="NCBI Taxonomy" id="7932"/>
    <lineage>
        <taxon>Eukaryota</taxon>
        <taxon>Metazoa</taxon>
        <taxon>Chordata</taxon>
        <taxon>Craniata</taxon>
        <taxon>Vertebrata</taxon>
        <taxon>Euteleostomi</taxon>
        <taxon>Actinopterygii</taxon>
        <taxon>Neopterygii</taxon>
        <taxon>Teleostei</taxon>
        <taxon>Elopiformes</taxon>
        <taxon>Megalopidae</taxon>
        <taxon>Megalops</taxon>
    </lineage>
</organism>
<evidence type="ECO:0000256" key="7">
    <source>
        <dbReference type="ARBA" id="ARBA00023136"/>
    </source>
</evidence>
<keyword evidence="9" id="KW-0325">Glycoprotein</keyword>
<dbReference type="Gene3D" id="3.40.50.11530">
    <property type="match status" value="1"/>
</dbReference>
<evidence type="ECO:0000256" key="9">
    <source>
        <dbReference type="ARBA" id="ARBA00023180"/>
    </source>
</evidence>
<name>A0A9D3TC75_MEGAT</name>
<dbReference type="Pfam" id="PF15037">
    <property type="entry name" value="IL17_R_N"/>
    <property type="match status" value="1"/>
</dbReference>
<keyword evidence="7 12" id="KW-0472">Membrane</keyword>
<evidence type="ECO:0000256" key="11">
    <source>
        <dbReference type="SAM" id="MobiDB-lite"/>
    </source>
</evidence>
<keyword evidence="3" id="KW-1003">Cell membrane</keyword>
<dbReference type="EMBL" id="JAFDVH010000008">
    <property type="protein sequence ID" value="KAG7472245.1"/>
    <property type="molecule type" value="Genomic_DNA"/>
</dbReference>
<feature type="transmembrane region" description="Helical" evidence="12">
    <location>
        <begin position="423"/>
        <end position="444"/>
    </location>
</feature>
<protein>
    <recommendedName>
        <fullName evidence="14">SEFIR domain-containing protein</fullName>
    </recommendedName>
</protein>
<comment type="caution">
    <text evidence="15">The sequence shown here is derived from an EMBL/GenBank/DDBJ whole genome shotgun (WGS) entry which is preliminary data.</text>
</comment>
<dbReference type="PANTHER" id="PTHR15583">
    <property type="entry name" value="INTERLEUKIN-17 RECEPTOR"/>
    <property type="match status" value="1"/>
</dbReference>
<feature type="chain" id="PRO_5038547903" description="SEFIR domain-containing protein" evidence="13">
    <location>
        <begin position="28"/>
        <end position="727"/>
    </location>
</feature>
<evidence type="ECO:0000259" key="14">
    <source>
        <dbReference type="PROSITE" id="PS51534"/>
    </source>
</evidence>
<evidence type="ECO:0000256" key="3">
    <source>
        <dbReference type="ARBA" id="ARBA00022475"/>
    </source>
</evidence>